<dbReference type="InterPro" id="IPR005129">
    <property type="entry name" value="GTPase_ArgK"/>
</dbReference>
<proteinExistence type="inferred from homology"/>
<name>A0A520KSK8_METT2</name>
<dbReference type="PANTHER" id="PTHR43087:SF1">
    <property type="entry name" value="LAO_AO TRANSPORT SYSTEM ATPASE"/>
    <property type="match status" value="1"/>
</dbReference>
<dbReference type="GO" id="GO:0003924">
    <property type="term" value="F:GTPase activity"/>
    <property type="evidence" value="ECO:0007669"/>
    <property type="project" value="InterPro"/>
</dbReference>
<keyword evidence="4" id="KW-0342">GTP-binding</keyword>
<gene>
    <name evidence="6" type="primary">meaB</name>
    <name evidence="6" type="ORF">EF806_02360</name>
</gene>
<comment type="caution">
    <text evidence="6">The sequence shown here is derived from an EMBL/GenBank/DDBJ whole genome shotgun (WGS) entry which is preliminary data.</text>
</comment>
<dbReference type="InterPro" id="IPR027417">
    <property type="entry name" value="P-loop_NTPase"/>
</dbReference>
<dbReference type="PANTHER" id="PTHR43087">
    <property type="entry name" value="LYSINE/ARGININE/ORNITHINE TRANSPORT SYSTEM KINASE"/>
    <property type="match status" value="1"/>
</dbReference>
<evidence type="ECO:0000256" key="3">
    <source>
        <dbReference type="ARBA" id="ARBA00022801"/>
    </source>
</evidence>
<accession>A0A520KSK8</accession>
<dbReference type="InterPro" id="IPR052040">
    <property type="entry name" value="GTPase/Isobutyryl-CoA_mutase"/>
</dbReference>
<evidence type="ECO:0000313" key="7">
    <source>
        <dbReference type="Proteomes" id="UP000317158"/>
    </source>
</evidence>
<dbReference type="Proteomes" id="UP000317158">
    <property type="component" value="Unassembled WGS sequence"/>
</dbReference>
<dbReference type="SUPFAM" id="SSF52540">
    <property type="entry name" value="P-loop containing nucleoside triphosphate hydrolases"/>
    <property type="match status" value="1"/>
</dbReference>
<evidence type="ECO:0000256" key="2">
    <source>
        <dbReference type="ARBA" id="ARBA00022741"/>
    </source>
</evidence>
<dbReference type="Gene3D" id="3.40.50.300">
    <property type="entry name" value="P-loop containing nucleotide triphosphate hydrolases"/>
    <property type="match status" value="1"/>
</dbReference>
<protein>
    <submittedName>
        <fullName evidence="6">Methylmalonyl Co-A mutase-associated GTPase MeaB</fullName>
    </submittedName>
</protein>
<dbReference type="Pfam" id="PF03308">
    <property type="entry name" value="MeaB"/>
    <property type="match status" value="1"/>
</dbReference>
<dbReference type="GO" id="GO:0005525">
    <property type="term" value="F:GTP binding"/>
    <property type="evidence" value="ECO:0007669"/>
    <property type="project" value="UniProtKB-KW"/>
</dbReference>
<evidence type="ECO:0000256" key="1">
    <source>
        <dbReference type="ARBA" id="ARBA00009625"/>
    </source>
</evidence>
<evidence type="ECO:0000256" key="4">
    <source>
        <dbReference type="ARBA" id="ARBA00023134"/>
    </source>
</evidence>
<dbReference type="EMBL" id="RXIF01000004">
    <property type="protein sequence ID" value="RZN64908.1"/>
    <property type="molecule type" value="Genomic_DNA"/>
</dbReference>
<comment type="similarity">
    <text evidence="1">Belongs to the SIMIBI class G3E GTPase family. ArgK/MeaB subfamily.</text>
</comment>
<sequence>MMVEEIIDGIKNKDIRSLARAISWIEKEKDEGIELIKNLHHYQKENTHIIGITGFTGVGKSTLLSRIIERYRSMGKTVGVIAIDPSSPFTGGALLGDRLRLSMWTDPGVFYRSVSNRGRMGGLSRMIGDIITTMSVFGFDKIIIETVGAGQSEVDVIKIVDTSVVVLMPGMGDRVQFAKAGILEIADIFVVNKSDLVGADRVRQFLEEMLNFKTSEKRDSMQEEWKIPIIMTIGESNNLKGIDELVEKIDEHFDYLIRIGRLKEIRKRRAKNEIEMLASDIMLRICKNHSSDLDEYASKVANKEIDHYTAAKKIVEKIMMENAISNTSRYT</sequence>
<keyword evidence="2" id="KW-0547">Nucleotide-binding</keyword>
<organism evidence="6 7">
    <name type="scientific">Methanoliparum thermophilum</name>
    <dbReference type="NCBI Taxonomy" id="2491083"/>
    <lineage>
        <taxon>Archaea</taxon>
        <taxon>Methanobacteriati</taxon>
        <taxon>Methanobacteriota</taxon>
        <taxon>Candidatus Methanoliparia</taxon>
        <taxon>Candidatus Methanoliparales</taxon>
        <taxon>Candidatus Methanoliparaceae</taxon>
        <taxon>Candidatus Methanoliparum</taxon>
    </lineage>
</organism>
<keyword evidence="3" id="KW-0378">Hydrolase</keyword>
<evidence type="ECO:0000313" key="6">
    <source>
        <dbReference type="EMBL" id="RZN64908.1"/>
    </source>
</evidence>
<dbReference type="NCBIfam" id="TIGR00750">
    <property type="entry name" value="lao"/>
    <property type="match status" value="1"/>
</dbReference>
<keyword evidence="5" id="KW-0143">Chaperone</keyword>
<dbReference type="AlphaFoldDB" id="A0A520KSK8"/>
<reference evidence="6 7" key="1">
    <citation type="journal article" date="2019" name="Nat. Microbiol.">
        <title>Wide diversity of methane and short-chain alkane metabolisms in uncultured archaea.</title>
        <authorList>
            <person name="Borrel G."/>
            <person name="Adam P.S."/>
            <person name="McKay L.J."/>
            <person name="Chen L.X."/>
            <person name="Sierra-Garcia I.N."/>
            <person name="Sieber C.M."/>
            <person name="Letourneur Q."/>
            <person name="Ghozlane A."/>
            <person name="Andersen G.L."/>
            <person name="Li W.J."/>
            <person name="Hallam S.J."/>
            <person name="Muyzer G."/>
            <person name="de Oliveira V.M."/>
            <person name="Inskeep W.P."/>
            <person name="Banfield J.F."/>
            <person name="Gribaldo S."/>
        </authorList>
    </citation>
    <scope>NUCLEOTIDE SEQUENCE [LARGE SCALE GENOMIC DNA]</scope>
    <source>
        <strain evidence="6">NM1a</strain>
    </source>
</reference>
<evidence type="ECO:0000256" key="5">
    <source>
        <dbReference type="ARBA" id="ARBA00023186"/>
    </source>
</evidence>